<sequence length="62" mass="7107">MTADRFLKLKEVTALTSLAASTIYRKMEQGIFPRPRRLSEACVRWFASDVEKWMVEQAASGK</sequence>
<evidence type="ECO:0000313" key="2">
    <source>
        <dbReference type="Proteomes" id="UP000249499"/>
    </source>
</evidence>
<dbReference type="InterPro" id="IPR010260">
    <property type="entry name" value="AlpA"/>
</dbReference>
<keyword evidence="1" id="KW-0614">Plasmid</keyword>
<dbReference type="InterPro" id="IPR052931">
    <property type="entry name" value="Prophage_regulatory_activator"/>
</dbReference>
<dbReference type="EMBL" id="CP117258">
    <property type="protein sequence ID" value="WFR98879.1"/>
    <property type="molecule type" value="Genomic_DNA"/>
</dbReference>
<dbReference type="Pfam" id="PF05930">
    <property type="entry name" value="Phage_AlpA"/>
    <property type="match status" value="1"/>
</dbReference>
<dbReference type="KEGG" id="rtu:PR017_23840"/>
<keyword evidence="2" id="KW-1185">Reference proteome</keyword>
<dbReference type="Proteomes" id="UP000249499">
    <property type="component" value="Plasmid unnamed1"/>
</dbReference>
<gene>
    <name evidence="1" type="ORF">PR017_23840</name>
</gene>
<dbReference type="Gene3D" id="1.10.238.160">
    <property type="match status" value="1"/>
</dbReference>
<evidence type="ECO:0000313" key="1">
    <source>
        <dbReference type="EMBL" id="WFR98879.1"/>
    </source>
</evidence>
<protein>
    <submittedName>
        <fullName evidence="1">AlpA family phage regulatory protein</fullName>
    </submittedName>
</protein>
<dbReference type="PANTHER" id="PTHR36154:SF1">
    <property type="entry name" value="DNA-BINDING TRANSCRIPTIONAL ACTIVATOR ALPA"/>
    <property type="match status" value="1"/>
</dbReference>
<dbReference type="AlphaFoldDB" id="A0AAF1KB51"/>
<accession>A0AAF1KB51</accession>
<name>A0AAF1KB51_9HYPH</name>
<proteinExistence type="predicted"/>
<dbReference type="InterPro" id="IPR009061">
    <property type="entry name" value="DNA-bd_dom_put_sf"/>
</dbReference>
<reference evidence="2" key="2">
    <citation type="journal article" date="2023" name="MicrobiologyOpen">
        <title>Genomics of the tumorigenes clade of the family Rhizobiaceae and description of Rhizobium rhododendri sp. nov.</title>
        <authorList>
            <person name="Kuzmanovic N."/>
            <person name="diCenzo G.C."/>
            <person name="Bunk B."/>
            <person name="Sproeer C."/>
            <person name="Fruehling A."/>
            <person name="Neumann-Schaal M."/>
            <person name="Overmann J."/>
            <person name="Smalla K."/>
        </authorList>
    </citation>
    <scope>NUCLEOTIDE SEQUENCE [LARGE SCALE GENOMIC DNA]</scope>
    <source>
        <strain evidence="2">1078</strain>
        <plasmid evidence="2">unnamed1</plasmid>
    </source>
</reference>
<dbReference type="PANTHER" id="PTHR36154">
    <property type="entry name" value="DNA-BINDING TRANSCRIPTIONAL ACTIVATOR ALPA"/>
    <property type="match status" value="1"/>
</dbReference>
<organism evidence="1 2">
    <name type="scientific">Rhizobium tumorigenes</name>
    <dbReference type="NCBI Taxonomy" id="2041385"/>
    <lineage>
        <taxon>Bacteria</taxon>
        <taxon>Pseudomonadati</taxon>
        <taxon>Pseudomonadota</taxon>
        <taxon>Alphaproteobacteria</taxon>
        <taxon>Hyphomicrobiales</taxon>
        <taxon>Rhizobiaceae</taxon>
        <taxon>Rhizobium/Agrobacterium group</taxon>
        <taxon>Rhizobium</taxon>
    </lineage>
</organism>
<geneLocation type="plasmid" evidence="1 2">
    <name>unnamed1</name>
</geneLocation>
<dbReference type="SUPFAM" id="SSF46955">
    <property type="entry name" value="Putative DNA-binding domain"/>
    <property type="match status" value="1"/>
</dbReference>
<reference evidence="1 2" key="1">
    <citation type="journal article" date="2018" name="Sci. Rep.">
        <title>Rhizobium tumorigenes sp. nov., a novel plant tumorigenic bacterium isolated from cane gall tumors on thornless blackberry.</title>
        <authorList>
            <person name="Kuzmanovi N."/>
            <person name="Smalla K."/>
            <person name="Gronow S."/>
            <person name="PuBawska J."/>
        </authorList>
    </citation>
    <scope>NUCLEOTIDE SEQUENCE [LARGE SCALE GENOMIC DNA]</scope>
    <source>
        <strain evidence="1 2">1078</strain>
    </source>
</reference>